<feature type="domain" description="BON" evidence="2">
    <location>
        <begin position="40"/>
        <end position="108"/>
    </location>
</feature>
<protein>
    <submittedName>
        <fullName evidence="3">BON domain-containing protein</fullName>
    </submittedName>
</protein>
<organism evidence="3 4">
    <name type="scientific">Candidatus Methylomirabilis tolerans</name>
    <dbReference type="NCBI Taxonomy" id="3123416"/>
    <lineage>
        <taxon>Bacteria</taxon>
        <taxon>Candidatus Methylomirabilota</taxon>
        <taxon>Candidatus Methylomirabilia</taxon>
        <taxon>Candidatus Methylomirabilales</taxon>
        <taxon>Candidatus Methylomirabilaceae</taxon>
        <taxon>Candidatus Methylomirabilis</taxon>
    </lineage>
</organism>
<evidence type="ECO:0000256" key="1">
    <source>
        <dbReference type="SAM" id="SignalP"/>
    </source>
</evidence>
<sequence>MHLPSRTSIVFIAVLTTAVFPLLQACAPTATRESTGEYLDDTAVTAKIKAKLLGDPTISGFAISVETFRGRVILAGFVNSQAQVDRAIALSREVSGVREVQSALVIKSR</sequence>
<dbReference type="Pfam" id="PF04972">
    <property type="entry name" value="BON"/>
    <property type="match status" value="1"/>
</dbReference>
<dbReference type="AlphaFoldDB" id="A0AAJ1EJN7"/>
<accession>A0AAJ1EJN7</accession>
<comment type="caution">
    <text evidence="3">The sequence shown here is derived from an EMBL/GenBank/DDBJ whole genome shotgun (WGS) entry which is preliminary data.</text>
</comment>
<dbReference type="InterPro" id="IPR051686">
    <property type="entry name" value="Lipoprotein_DolP"/>
</dbReference>
<name>A0AAJ1EJN7_9BACT</name>
<dbReference type="PROSITE" id="PS51257">
    <property type="entry name" value="PROKAR_LIPOPROTEIN"/>
    <property type="match status" value="1"/>
</dbReference>
<feature type="chain" id="PRO_5042583824" evidence="1">
    <location>
        <begin position="26"/>
        <end position="109"/>
    </location>
</feature>
<dbReference type="InterPro" id="IPR007055">
    <property type="entry name" value="BON_dom"/>
</dbReference>
<evidence type="ECO:0000313" key="4">
    <source>
        <dbReference type="Proteomes" id="UP001197609"/>
    </source>
</evidence>
<dbReference type="PANTHER" id="PTHR34606:SF16">
    <property type="entry name" value="BON DOMAIN-CONTAINING PROTEIN"/>
    <property type="match status" value="1"/>
</dbReference>
<evidence type="ECO:0000259" key="2">
    <source>
        <dbReference type="PROSITE" id="PS50914"/>
    </source>
</evidence>
<dbReference type="Proteomes" id="UP001197609">
    <property type="component" value="Unassembled WGS sequence"/>
</dbReference>
<dbReference type="PROSITE" id="PS50914">
    <property type="entry name" value="BON"/>
    <property type="match status" value="1"/>
</dbReference>
<dbReference type="SMART" id="SM00749">
    <property type="entry name" value="BON"/>
    <property type="match status" value="1"/>
</dbReference>
<proteinExistence type="predicted"/>
<dbReference type="PANTHER" id="PTHR34606">
    <property type="entry name" value="BON DOMAIN-CONTAINING PROTEIN"/>
    <property type="match status" value="1"/>
</dbReference>
<evidence type="ECO:0000313" key="3">
    <source>
        <dbReference type="EMBL" id="MBZ0160231.1"/>
    </source>
</evidence>
<gene>
    <name evidence="3" type="ORF">K8G79_08865</name>
</gene>
<feature type="signal peptide" evidence="1">
    <location>
        <begin position="1"/>
        <end position="25"/>
    </location>
</feature>
<dbReference type="InterPro" id="IPR014004">
    <property type="entry name" value="Transpt-assoc_nodulatn_dom_bac"/>
</dbReference>
<keyword evidence="1" id="KW-0732">Signal</keyword>
<dbReference type="Gene3D" id="3.30.1340.30">
    <property type="match status" value="1"/>
</dbReference>
<reference evidence="3 4" key="1">
    <citation type="journal article" date="2021" name="bioRxiv">
        <title>Unraveling nitrogen, sulfur and carbon metabolic pathways and microbial community transcriptional responses to substrate deprivation and toxicity stresses in a bioreactor mimicking anoxic brackish coastal sediment conditions.</title>
        <authorList>
            <person name="Martins P.D."/>
            <person name="Echeveste M.J."/>
            <person name="Arshad A."/>
            <person name="Kurth J."/>
            <person name="Ouboter H."/>
            <person name="Jetten M.S.M."/>
            <person name="Welte C.U."/>
        </authorList>
    </citation>
    <scope>NUCLEOTIDE SEQUENCE [LARGE SCALE GENOMIC DNA]</scope>
    <source>
        <strain evidence="3">MAG_38</strain>
    </source>
</reference>
<dbReference type="EMBL" id="JAIOIU010000105">
    <property type="protein sequence ID" value="MBZ0160231.1"/>
    <property type="molecule type" value="Genomic_DNA"/>
</dbReference>